<dbReference type="Proteomes" id="UP000198878">
    <property type="component" value="Unassembled WGS sequence"/>
</dbReference>
<feature type="domain" description="SAF" evidence="3">
    <location>
        <begin position="64"/>
        <end position="121"/>
    </location>
</feature>
<keyword evidence="2" id="KW-0812">Transmembrane</keyword>
<evidence type="ECO:0000256" key="1">
    <source>
        <dbReference type="SAM" id="MobiDB-lite"/>
    </source>
</evidence>
<gene>
    <name evidence="4" type="ORF">SAMN05421837_12127</name>
</gene>
<evidence type="ECO:0000313" key="5">
    <source>
        <dbReference type="Proteomes" id="UP000198878"/>
    </source>
</evidence>
<dbReference type="Pfam" id="PF08666">
    <property type="entry name" value="SAF"/>
    <property type="match status" value="1"/>
</dbReference>
<organism evidence="4 5">
    <name type="scientific">Amycolatopsis pretoriensis</name>
    <dbReference type="NCBI Taxonomy" id="218821"/>
    <lineage>
        <taxon>Bacteria</taxon>
        <taxon>Bacillati</taxon>
        <taxon>Actinomycetota</taxon>
        <taxon>Actinomycetes</taxon>
        <taxon>Pseudonocardiales</taxon>
        <taxon>Pseudonocardiaceae</taxon>
        <taxon>Amycolatopsis</taxon>
    </lineage>
</organism>
<feature type="region of interest" description="Disordered" evidence="1">
    <location>
        <begin position="1"/>
        <end position="23"/>
    </location>
</feature>
<dbReference type="OrthoDB" id="3638307at2"/>
<keyword evidence="2" id="KW-0472">Membrane</keyword>
<feature type="transmembrane region" description="Helical" evidence="2">
    <location>
        <begin position="32"/>
        <end position="52"/>
    </location>
</feature>
<name>A0A1H5RJ70_9PSEU</name>
<dbReference type="RefSeq" id="WP_086676795.1">
    <property type="nucleotide sequence ID" value="NZ_FNUJ01000021.1"/>
</dbReference>
<evidence type="ECO:0000313" key="4">
    <source>
        <dbReference type="EMBL" id="SEF38396.1"/>
    </source>
</evidence>
<evidence type="ECO:0000259" key="3">
    <source>
        <dbReference type="Pfam" id="PF08666"/>
    </source>
</evidence>
<proteinExistence type="predicted"/>
<keyword evidence="5" id="KW-1185">Reference proteome</keyword>
<dbReference type="AlphaFoldDB" id="A0A1H5RJ70"/>
<evidence type="ECO:0000256" key="2">
    <source>
        <dbReference type="SAM" id="Phobius"/>
    </source>
</evidence>
<keyword evidence="2" id="KW-1133">Transmembrane helix</keyword>
<dbReference type="EMBL" id="FNUJ01000021">
    <property type="protein sequence ID" value="SEF38396.1"/>
    <property type="molecule type" value="Genomic_DNA"/>
</dbReference>
<sequence length="221" mass="23174">MTTRVQQLRGVPDAPPPAPVALRPPRRRRSKLLVLLGVLLCALSAAGIVWVFRATDEAVAAVGVARPVRYGEVITAEALREVQVRPDPGVRPLRWERRFDVVGRTSPTDLQPGEIVTPDAVTDSVAVPGAGQQLIGVPVKPGQLPAAPLQPRQPILLVPAGVVGTTAEAWPPVRGAVISVSDRDATSTQVIDVVVPEANGVQLASRASAGGVAIVVLPKDR</sequence>
<accession>A0A1H5RJ70</accession>
<reference evidence="5" key="1">
    <citation type="submission" date="2016-10" db="EMBL/GenBank/DDBJ databases">
        <authorList>
            <person name="Varghese N."/>
            <person name="Submissions S."/>
        </authorList>
    </citation>
    <scope>NUCLEOTIDE SEQUENCE [LARGE SCALE GENOMIC DNA]</scope>
    <source>
        <strain evidence="5">DSM 44654</strain>
    </source>
</reference>
<dbReference type="InterPro" id="IPR013974">
    <property type="entry name" value="SAF"/>
</dbReference>
<protein>
    <submittedName>
        <fullName evidence="4">SAF domain-containing protein</fullName>
    </submittedName>
</protein>
<dbReference type="STRING" id="218821.SAMN05421837_12127"/>